<dbReference type="Proteomes" id="UP000031258">
    <property type="component" value="Unassembled WGS sequence"/>
</dbReference>
<gene>
    <name evidence="2" type="ORF">NF27_IN00550</name>
</gene>
<keyword evidence="1" id="KW-1133">Transmembrane helix</keyword>
<dbReference type="InterPro" id="IPR010293">
    <property type="entry name" value="Sbt_1"/>
</dbReference>
<proteinExistence type="predicted"/>
<dbReference type="EMBL" id="JSWE01000206">
    <property type="protein sequence ID" value="KIE04314.1"/>
    <property type="molecule type" value="Genomic_DNA"/>
</dbReference>
<feature type="transmembrane region" description="Helical" evidence="1">
    <location>
        <begin position="318"/>
        <end position="342"/>
    </location>
</feature>
<feature type="transmembrane region" description="Helical" evidence="1">
    <location>
        <begin position="195"/>
        <end position="213"/>
    </location>
</feature>
<keyword evidence="1" id="KW-0472">Membrane</keyword>
<dbReference type="PANTHER" id="PTHR40400">
    <property type="entry name" value="SLR1512 PROTEIN"/>
    <property type="match status" value="1"/>
</dbReference>
<dbReference type="AlphaFoldDB" id="A0A0C1QFH2"/>
<evidence type="ECO:0008006" key="4">
    <source>
        <dbReference type="Google" id="ProtNLM"/>
    </source>
</evidence>
<evidence type="ECO:0000256" key="1">
    <source>
        <dbReference type="SAM" id="Phobius"/>
    </source>
</evidence>
<keyword evidence="1" id="KW-0812">Transmembrane</keyword>
<protein>
    <recommendedName>
        <fullName evidence="4">Sodium-dependent bicarbonate transport family permease</fullName>
    </recommendedName>
</protein>
<feature type="transmembrane region" description="Helical" evidence="1">
    <location>
        <begin position="84"/>
        <end position="106"/>
    </location>
</feature>
<evidence type="ECO:0000313" key="3">
    <source>
        <dbReference type="Proteomes" id="UP000031258"/>
    </source>
</evidence>
<keyword evidence="3" id="KW-1185">Reference proteome</keyword>
<accession>A0A0C1QFH2</accession>
<feature type="transmembrane region" description="Helical" evidence="1">
    <location>
        <begin position="54"/>
        <end position="72"/>
    </location>
</feature>
<feature type="transmembrane region" description="Helical" evidence="1">
    <location>
        <begin position="16"/>
        <end position="42"/>
    </location>
</feature>
<organism evidence="2 3">
    <name type="scientific">Candidatus Jidaibacter acanthamoebae</name>
    <dbReference type="NCBI Taxonomy" id="86105"/>
    <lineage>
        <taxon>Bacteria</taxon>
        <taxon>Pseudomonadati</taxon>
        <taxon>Pseudomonadota</taxon>
        <taxon>Alphaproteobacteria</taxon>
        <taxon>Rickettsiales</taxon>
        <taxon>Candidatus Midichloriaceae</taxon>
        <taxon>Candidatus Jidaibacter</taxon>
    </lineage>
</organism>
<feature type="transmembrane region" description="Helical" evidence="1">
    <location>
        <begin position="287"/>
        <end position="306"/>
    </location>
</feature>
<dbReference type="STRING" id="86105.NF27_IN00550"/>
<evidence type="ECO:0000313" key="2">
    <source>
        <dbReference type="EMBL" id="KIE04314.1"/>
    </source>
</evidence>
<feature type="transmembrane region" description="Helical" evidence="1">
    <location>
        <begin position="225"/>
        <end position="246"/>
    </location>
</feature>
<feature type="transmembrane region" description="Helical" evidence="1">
    <location>
        <begin position="118"/>
        <end position="140"/>
    </location>
</feature>
<feature type="transmembrane region" description="Helical" evidence="1">
    <location>
        <begin position="146"/>
        <end position="169"/>
    </location>
</feature>
<comment type="caution">
    <text evidence="2">The sequence shown here is derived from an EMBL/GenBank/DDBJ whole genome shotgun (WGS) entry which is preliminary data.</text>
</comment>
<name>A0A0C1QFH2_9RICK</name>
<sequence length="348" mass="37586">MLKQTYLVKNFRKQCVMIFIETISSNLLSIPLMFFILGIVAGVIRSDLSIPESIGNYLTIYLMLSIGFKGGVTIAEADSVDNNMWILISLSLILGFIQPYIGHILLQITTKIDIPTSAAIAAHYGSISVVTFITASAFLKSNQIEYAGYIVAIMALMEAPAILSGLHIAHRYAPSSFTNTNTTTNSASSHPMHKIFTNGAIVLLLGSFVIGWQGGAGGMEKMEGFIVAPFQGMLSLFLLDMGLTVAKELGYLRKFTIPLFLFGIYMPLIGAAIGLSISMLLNLDLGTGMLFMTLCASASYIAVPAVMRHALPQAKAALYIPISLAITFPFNIIIGIPLYYAVASRFLG</sequence>
<dbReference type="PATRIC" id="fig|86105.3.peg.1856"/>
<dbReference type="Pfam" id="PF05982">
    <property type="entry name" value="Sbt_1"/>
    <property type="match status" value="1"/>
</dbReference>
<dbReference type="PANTHER" id="PTHR40400:SF1">
    <property type="entry name" value="SLR1512 PROTEIN"/>
    <property type="match status" value="1"/>
</dbReference>
<reference evidence="2 3" key="1">
    <citation type="submission" date="2014-11" db="EMBL/GenBank/DDBJ databases">
        <title>A Rickettsiales Symbiont of Amoebae With Ancient Features.</title>
        <authorList>
            <person name="Schulz F."/>
            <person name="Martijn J."/>
            <person name="Wascher F."/>
            <person name="Kostanjsek R."/>
            <person name="Ettema T.J."/>
            <person name="Horn M."/>
        </authorList>
    </citation>
    <scope>NUCLEOTIDE SEQUENCE [LARGE SCALE GENOMIC DNA]</scope>
    <source>
        <strain evidence="2 3">UWC36</strain>
    </source>
</reference>
<feature type="transmembrane region" description="Helical" evidence="1">
    <location>
        <begin position="258"/>
        <end position="281"/>
    </location>
</feature>